<dbReference type="PANTHER" id="PTHR36436">
    <property type="entry name" value="SLL5081 PROTEIN"/>
    <property type="match status" value="1"/>
</dbReference>
<organism evidence="1 2">
    <name type="scientific">Hyella patelloides LEGE 07179</name>
    <dbReference type="NCBI Taxonomy" id="945734"/>
    <lineage>
        <taxon>Bacteria</taxon>
        <taxon>Bacillati</taxon>
        <taxon>Cyanobacteriota</taxon>
        <taxon>Cyanophyceae</taxon>
        <taxon>Pleurocapsales</taxon>
        <taxon>Hyellaceae</taxon>
        <taxon>Hyella</taxon>
    </lineage>
</organism>
<dbReference type="Proteomes" id="UP000320055">
    <property type="component" value="Unassembled WGS sequence"/>
</dbReference>
<dbReference type="EMBL" id="CAACVJ010000579">
    <property type="protein sequence ID" value="VEP17515.1"/>
    <property type="molecule type" value="Genomic_DNA"/>
</dbReference>
<dbReference type="RefSeq" id="WP_144867160.1">
    <property type="nucleotide sequence ID" value="NZ_LR213821.1"/>
</dbReference>
<dbReference type="InterPro" id="IPR015315">
    <property type="entry name" value="DUF1963"/>
</dbReference>
<proteinExistence type="predicted"/>
<dbReference type="Pfam" id="PF09234">
    <property type="entry name" value="DUF1963"/>
    <property type="match status" value="1"/>
</dbReference>
<dbReference type="Gene3D" id="2.30.320.10">
    <property type="entry name" value="YwqG-like"/>
    <property type="match status" value="1"/>
</dbReference>
<name>A0A563W1K2_9CYAN</name>
<evidence type="ECO:0000313" key="2">
    <source>
        <dbReference type="Proteomes" id="UP000320055"/>
    </source>
</evidence>
<accession>A0A563W1K2</accession>
<gene>
    <name evidence="1" type="ORF">H1P_620024</name>
</gene>
<evidence type="ECO:0008006" key="3">
    <source>
        <dbReference type="Google" id="ProtNLM"/>
    </source>
</evidence>
<reference evidence="1 2" key="1">
    <citation type="submission" date="2019-01" db="EMBL/GenBank/DDBJ databases">
        <authorList>
            <person name="Brito A."/>
        </authorList>
    </citation>
    <scope>NUCLEOTIDE SEQUENCE [LARGE SCALE GENOMIC DNA]</scope>
    <source>
        <strain evidence="1">1</strain>
    </source>
</reference>
<dbReference type="SUPFAM" id="SSF103032">
    <property type="entry name" value="Hypothetical protein YwqG"/>
    <property type="match status" value="1"/>
</dbReference>
<sequence length="243" mass="27972">MNIESLTKIVSELEPLAEHIDYILNIAKPSVEIELVDEPATADCSRFGGHPFVPPDLKLPELEIGEYRFLGQINFAEITDSPSILPKYGLLSLFYLYDKNGEVFWGDDGYVLGFYWEDLQHHIVMRFNEEIPETKRIKLTTGLNLPRSQELKNDYPFNEESADCFFEELPEQIDAKDEYLLGYPSFNTLGYDPTPGTEWISLLTVHSIEEFDWCWHDGDRLMVFIEADKLANKDFSNLKCDAG</sequence>
<dbReference type="PANTHER" id="PTHR36436:SF6">
    <property type="entry name" value="SLL5081 PROTEIN"/>
    <property type="match status" value="1"/>
</dbReference>
<evidence type="ECO:0000313" key="1">
    <source>
        <dbReference type="EMBL" id="VEP17515.1"/>
    </source>
</evidence>
<keyword evidence="2" id="KW-1185">Reference proteome</keyword>
<dbReference type="InterPro" id="IPR035948">
    <property type="entry name" value="YwqG-like_sf"/>
</dbReference>
<dbReference type="AlphaFoldDB" id="A0A563W1K2"/>
<protein>
    <recommendedName>
        <fullName evidence="3">DUF1963 domain-containing protein</fullName>
    </recommendedName>
</protein>
<dbReference type="OrthoDB" id="8856529at2"/>